<proteinExistence type="predicted"/>
<dbReference type="Proteomes" id="UP001432180">
    <property type="component" value="Chromosome"/>
</dbReference>
<evidence type="ECO:0000313" key="1">
    <source>
        <dbReference type="EMBL" id="WPL19548.1"/>
    </source>
</evidence>
<gene>
    <name evidence="1" type="ORF">Thiowin_04681</name>
</gene>
<keyword evidence="2" id="KW-1185">Reference proteome</keyword>
<sequence>MLDVYQRLSAPEQAEIAAFWLEQQLLPPAEAQRRVGEVCFLVRAGSDALVGIGSLYPGELSDNGQERRVLYGRTYLHPSARGHVRLYLGLLQAERTLIADPRLGRSGATATAFETENPRLMSRAWRRLFTRQGWRRVGASACGRDLWISENIPGDTPDRRPSSRMNHDC</sequence>
<protein>
    <recommendedName>
        <fullName evidence="3">N-acetyltransferase domain-containing protein</fullName>
    </recommendedName>
</protein>
<evidence type="ECO:0008006" key="3">
    <source>
        <dbReference type="Google" id="ProtNLM"/>
    </source>
</evidence>
<evidence type="ECO:0000313" key="2">
    <source>
        <dbReference type="Proteomes" id="UP001432180"/>
    </source>
</evidence>
<reference evidence="1 2" key="1">
    <citation type="journal article" date="2023" name="Microorganisms">
        <title>Thiorhodovibrio frisius and Trv. litoralis spp. nov., Two Novel Members from a Clade of Fastidious Purple Sulfur Bacteria That Exhibit Unique Red-Shifted Light-Harvesting Capabilities.</title>
        <authorList>
            <person name="Methner A."/>
            <person name="Kuzyk S.B."/>
            <person name="Petersen J."/>
            <person name="Bauer S."/>
            <person name="Brinkmann H."/>
            <person name="Sichau K."/>
            <person name="Wanner G."/>
            <person name="Wolf J."/>
            <person name="Neumann-Schaal M."/>
            <person name="Henke P."/>
            <person name="Tank M."/>
            <person name="Sproer C."/>
            <person name="Bunk B."/>
            <person name="Overmann J."/>
        </authorList>
    </citation>
    <scope>NUCLEOTIDE SEQUENCE [LARGE SCALE GENOMIC DNA]</scope>
    <source>
        <strain evidence="1 2">DSM 6702</strain>
    </source>
</reference>
<accession>A0ABZ0SFV8</accession>
<dbReference type="RefSeq" id="WP_328985290.1">
    <property type="nucleotide sequence ID" value="NZ_CP121472.1"/>
</dbReference>
<organism evidence="1 2">
    <name type="scientific">Thiorhodovibrio winogradskyi</name>
    <dbReference type="NCBI Taxonomy" id="77007"/>
    <lineage>
        <taxon>Bacteria</taxon>
        <taxon>Pseudomonadati</taxon>
        <taxon>Pseudomonadota</taxon>
        <taxon>Gammaproteobacteria</taxon>
        <taxon>Chromatiales</taxon>
        <taxon>Chromatiaceae</taxon>
        <taxon>Thiorhodovibrio</taxon>
    </lineage>
</organism>
<name>A0ABZ0SFV8_9GAMM</name>
<dbReference type="EMBL" id="CP121472">
    <property type="protein sequence ID" value="WPL19548.1"/>
    <property type="molecule type" value="Genomic_DNA"/>
</dbReference>